<dbReference type="PROSITE" id="PS00629">
    <property type="entry name" value="IMP_1"/>
    <property type="match status" value="1"/>
</dbReference>
<evidence type="ECO:0000256" key="10">
    <source>
        <dbReference type="ARBA" id="ARBA00040342"/>
    </source>
</evidence>
<evidence type="ECO:0000256" key="12">
    <source>
        <dbReference type="ARBA" id="ARBA00044465"/>
    </source>
</evidence>
<keyword evidence="9" id="KW-0007">Acetylation</keyword>
<evidence type="ECO:0000256" key="5">
    <source>
        <dbReference type="ARBA" id="ARBA00022671"/>
    </source>
</evidence>
<dbReference type="GO" id="GO:0046872">
    <property type="term" value="F:metal ion binding"/>
    <property type="evidence" value="ECO:0007669"/>
    <property type="project" value="UniProtKB-KW"/>
</dbReference>
<dbReference type="STRING" id="144197.ENSSPAP00000018182"/>
<comment type="cofactor">
    <cofactor evidence="1 20">
        <name>Mg(2+)</name>
        <dbReference type="ChEBI" id="CHEBI:18420"/>
    </cofactor>
</comment>
<evidence type="ECO:0000256" key="1">
    <source>
        <dbReference type="ARBA" id="ARBA00001946"/>
    </source>
</evidence>
<organism evidence="21">
    <name type="scientific">Stegastes partitus</name>
    <name type="common">bicolor damselfish</name>
    <dbReference type="NCBI Taxonomy" id="144197"/>
    <lineage>
        <taxon>Eukaryota</taxon>
        <taxon>Metazoa</taxon>
        <taxon>Chordata</taxon>
        <taxon>Craniata</taxon>
        <taxon>Vertebrata</taxon>
        <taxon>Euteleostomi</taxon>
        <taxon>Actinopterygii</taxon>
        <taxon>Neopterygii</taxon>
        <taxon>Teleostei</taxon>
        <taxon>Neoteleostei</taxon>
        <taxon>Acanthomorphata</taxon>
        <taxon>Ovalentaria</taxon>
        <taxon>Pomacentridae</taxon>
        <taxon>Stegastes</taxon>
    </lineage>
</organism>
<evidence type="ECO:0000256" key="8">
    <source>
        <dbReference type="ARBA" id="ARBA00022842"/>
    </source>
</evidence>
<dbReference type="EC" id="3.1.3.57" evidence="17"/>
<dbReference type="PROSITE" id="PS00630">
    <property type="entry name" value="IMP_2"/>
    <property type="match status" value="1"/>
</dbReference>
<feature type="binding site" evidence="20">
    <location>
        <position position="120"/>
    </location>
    <ligand>
        <name>Mg(2+)</name>
        <dbReference type="ChEBI" id="CHEBI:18420"/>
        <label>1</label>
        <note>catalytic</note>
    </ligand>
</feature>
<dbReference type="Gene3D" id="3.30.540.10">
    <property type="entry name" value="Fructose-1,6-Bisphosphatase, subunit A, domain 1"/>
    <property type="match status" value="1"/>
</dbReference>
<keyword evidence="4" id="KW-0597">Phosphoprotein</keyword>
<dbReference type="CTD" id="10380"/>
<dbReference type="FunFam" id="3.30.540.10:FF:000011">
    <property type="entry name" value="Bisphosphate nucleotidase 1"/>
    <property type="match status" value="1"/>
</dbReference>
<dbReference type="GeneTree" id="ENSGT00940000157359"/>
<evidence type="ECO:0000256" key="2">
    <source>
        <dbReference type="ARBA" id="ARBA00009759"/>
    </source>
</evidence>
<dbReference type="InterPro" id="IPR020550">
    <property type="entry name" value="Inositol_monophosphatase_CS"/>
</dbReference>
<keyword evidence="5" id="KW-0452">Lithium</keyword>
<evidence type="ECO:0000256" key="19">
    <source>
        <dbReference type="ARBA" id="ARBA00044554"/>
    </source>
</evidence>
<evidence type="ECO:0000256" key="13">
    <source>
        <dbReference type="ARBA" id="ARBA00044466"/>
    </source>
</evidence>
<keyword evidence="22" id="KW-1185">Reference proteome</keyword>
<evidence type="ECO:0000256" key="20">
    <source>
        <dbReference type="PIRSR" id="PIRSR600760-2"/>
    </source>
</evidence>
<comment type="catalytic activity">
    <reaction evidence="15">
        <text>adenosine 3',5'-bisphosphate + H2O = AMP + phosphate</text>
        <dbReference type="Rhea" id="RHEA:10040"/>
        <dbReference type="ChEBI" id="CHEBI:15377"/>
        <dbReference type="ChEBI" id="CHEBI:43474"/>
        <dbReference type="ChEBI" id="CHEBI:58343"/>
        <dbReference type="ChEBI" id="CHEBI:456215"/>
        <dbReference type="EC" id="3.1.3.7"/>
    </reaction>
    <physiologicalReaction direction="left-to-right" evidence="15">
        <dbReference type="Rhea" id="RHEA:10041"/>
    </physiologicalReaction>
</comment>
<comment type="similarity">
    <text evidence="2">Belongs to the inositol monophosphatase superfamily.</text>
</comment>
<comment type="catalytic activity">
    <reaction evidence="12">
        <text>1D-myo-inositol 1,3,4-trisphosphate + H2O = 1D-myo-inositol 3,4-bisphosphate + phosphate</text>
        <dbReference type="Rhea" id="RHEA:70319"/>
        <dbReference type="ChEBI" id="CHEBI:15377"/>
        <dbReference type="ChEBI" id="CHEBI:43474"/>
        <dbReference type="ChEBI" id="CHEBI:58414"/>
        <dbReference type="ChEBI" id="CHEBI:83241"/>
    </reaction>
    <physiologicalReaction direction="left-to-right" evidence="12">
        <dbReference type="Rhea" id="RHEA:70320"/>
    </physiologicalReaction>
</comment>
<dbReference type="Proteomes" id="UP000694891">
    <property type="component" value="Unplaced"/>
</dbReference>
<dbReference type="SUPFAM" id="SSF56655">
    <property type="entry name" value="Carbohydrate phosphatase"/>
    <property type="match status" value="1"/>
</dbReference>
<reference evidence="21" key="1">
    <citation type="submission" date="2023-09" db="UniProtKB">
        <authorList>
            <consortium name="Ensembl"/>
        </authorList>
    </citation>
    <scope>IDENTIFICATION</scope>
</reference>
<comment type="catalytic activity">
    <reaction evidence="13">
        <text>adenosine 2',5'-bisphosphate + H2O = AMP + phosphate</text>
        <dbReference type="Rhea" id="RHEA:77643"/>
        <dbReference type="ChEBI" id="CHEBI:15377"/>
        <dbReference type="ChEBI" id="CHEBI:43474"/>
        <dbReference type="ChEBI" id="CHEBI:194156"/>
        <dbReference type="ChEBI" id="CHEBI:456215"/>
        <dbReference type="EC" id="3.1.3.7"/>
    </reaction>
    <physiologicalReaction direction="left-to-right" evidence="13">
        <dbReference type="Rhea" id="RHEA:77644"/>
    </physiologicalReaction>
</comment>
<feature type="binding site" evidence="20">
    <location>
        <position position="119"/>
    </location>
    <ligand>
        <name>Mg(2+)</name>
        <dbReference type="ChEBI" id="CHEBI:18420"/>
        <label>1</label>
        <note>catalytic</note>
    </ligand>
</feature>
<evidence type="ECO:0000256" key="15">
    <source>
        <dbReference type="ARBA" id="ARBA00044479"/>
    </source>
</evidence>
<dbReference type="Pfam" id="PF00459">
    <property type="entry name" value="Inositol_P"/>
    <property type="match status" value="1"/>
</dbReference>
<evidence type="ECO:0000256" key="18">
    <source>
        <dbReference type="ARBA" id="ARBA00044544"/>
    </source>
</evidence>
<dbReference type="RefSeq" id="XP_008282678.1">
    <property type="nucleotide sequence ID" value="XM_008284456.1"/>
</dbReference>
<evidence type="ECO:0000256" key="6">
    <source>
        <dbReference type="ARBA" id="ARBA00022723"/>
    </source>
</evidence>
<dbReference type="PANTHER" id="PTHR43028:SF5">
    <property type="entry name" value="3'(2'),5'-BISPHOSPHATE NUCLEOTIDASE 1"/>
    <property type="match status" value="1"/>
</dbReference>
<accession>A0A3B5AXE1</accession>
<dbReference type="OrthoDB" id="411145at2759"/>
<dbReference type="GO" id="GO:0046854">
    <property type="term" value="P:phosphatidylinositol phosphate biosynthetic process"/>
    <property type="evidence" value="ECO:0007669"/>
    <property type="project" value="InterPro"/>
</dbReference>
<evidence type="ECO:0000313" key="21">
    <source>
        <dbReference type="Ensembl" id="ENSSPAP00000018182.1"/>
    </source>
</evidence>
<dbReference type="FunFam" id="3.40.190.80:FF:000006">
    <property type="entry name" value="Bisphosphate nucleotidase 1"/>
    <property type="match status" value="1"/>
</dbReference>
<feature type="binding site" evidence="20">
    <location>
        <position position="275"/>
    </location>
    <ligand>
        <name>Mg(2+)</name>
        <dbReference type="ChEBI" id="CHEBI:18420"/>
        <label>1</label>
        <note>catalytic</note>
    </ligand>
</feature>
<evidence type="ECO:0000256" key="11">
    <source>
        <dbReference type="ARBA" id="ARBA00041815"/>
    </source>
</evidence>
<dbReference type="EC" id="3.1.3.7" evidence="3"/>
<feature type="binding site" evidence="20">
    <location>
        <position position="117"/>
    </location>
    <ligand>
        <name>Mg(2+)</name>
        <dbReference type="ChEBI" id="CHEBI:18420"/>
        <label>1</label>
        <note>catalytic</note>
    </ligand>
</feature>
<protein>
    <recommendedName>
        <fullName evidence="10">3'(2'),5'-bisphosphate nucleotidase 1</fullName>
        <ecNumber evidence="17">3.1.3.57</ecNumber>
        <ecNumber evidence="3">3.1.3.7</ecNumber>
    </recommendedName>
    <alternativeName>
        <fullName evidence="18">3'-phosphoadenosine 5'-phosphate phosphatase</fullName>
    </alternativeName>
    <alternativeName>
        <fullName evidence="11">Bisphosphate 3'-nucleotidase 1</fullName>
    </alternativeName>
    <alternativeName>
        <fullName evidence="19">Inositol-polyphosphate 1-phosphatase</fullName>
    </alternativeName>
</protein>
<dbReference type="InterPro" id="IPR020583">
    <property type="entry name" value="Inositol_monoP_metal-BS"/>
</dbReference>
<comment type="catalytic activity">
    <reaction evidence="16">
        <text>3'-phosphoadenylyl sulfate + H2O = adenosine 5'-phosphosulfate + phosphate</text>
        <dbReference type="Rhea" id="RHEA:77639"/>
        <dbReference type="ChEBI" id="CHEBI:15377"/>
        <dbReference type="ChEBI" id="CHEBI:43474"/>
        <dbReference type="ChEBI" id="CHEBI:58243"/>
        <dbReference type="ChEBI" id="CHEBI:58339"/>
        <dbReference type="EC" id="3.1.3.7"/>
    </reaction>
    <physiologicalReaction direction="left-to-right" evidence="16">
        <dbReference type="Rhea" id="RHEA:77640"/>
    </physiologicalReaction>
</comment>
<evidence type="ECO:0000256" key="4">
    <source>
        <dbReference type="ARBA" id="ARBA00022553"/>
    </source>
</evidence>
<dbReference type="CDD" id="cd01640">
    <property type="entry name" value="IPPase"/>
    <property type="match status" value="1"/>
</dbReference>
<dbReference type="InterPro" id="IPR050725">
    <property type="entry name" value="CysQ/Inositol_MonoPase"/>
</dbReference>
<dbReference type="GeneID" id="103359218"/>
<evidence type="ECO:0000256" key="9">
    <source>
        <dbReference type="ARBA" id="ARBA00022990"/>
    </source>
</evidence>
<evidence type="ECO:0000256" key="3">
    <source>
        <dbReference type="ARBA" id="ARBA00012633"/>
    </source>
</evidence>
<dbReference type="Gene3D" id="3.40.190.80">
    <property type="match status" value="1"/>
</dbReference>
<keyword evidence="6 20" id="KW-0479">Metal-binding</keyword>
<name>A0A3B5AXE1_9TELE</name>
<dbReference type="PANTHER" id="PTHR43028">
    <property type="entry name" value="3'(2'),5'-BISPHOSPHATE NUCLEOTIDASE 1"/>
    <property type="match status" value="1"/>
</dbReference>
<dbReference type="AlphaFoldDB" id="A0A3B5AXE1"/>
<dbReference type="GO" id="GO:0004441">
    <property type="term" value="F:inositol-1,4-bisphosphate 1-phosphatase activity"/>
    <property type="evidence" value="ECO:0007669"/>
    <property type="project" value="UniProtKB-EC"/>
</dbReference>
<evidence type="ECO:0000256" key="7">
    <source>
        <dbReference type="ARBA" id="ARBA00022801"/>
    </source>
</evidence>
<proteinExistence type="inferred from homology"/>
<evidence type="ECO:0000256" key="16">
    <source>
        <dbReference type="ARBA" id="ARBA00044484"/>
    </source>
</evidence>
<keyword evidence="7" id="KW-0378">Hydrolase</keyword>
<evidence type="ECO:0000313" key="23">
    <source>
        <dbReference type="RefSeq" id="XP_008282678.1"/>
    </source>
</evidence>
<feature type="binding site" evidence="20">
    <location>
        <position position="74"/>
    </location>
    <ligand>
        <name>Mg(2+)</name>
        <dbReference type="ChEBI" id="CHEBI:18420"/>
        <label>1</label>
        <note>catalytic</note>
    </ligand>
</feature>
<evidence type="ECO:0000256" key="17">
    <source>
        <dbReference type="ARBA" id="ARBA00044519"/>
    </source>
</evidence>
<reference evidence="23" key="2">
    <citation type="submission" date="2025-04" db="UniProtKB">
        <authorList>
            <consortium name="RefSeq"/>
        </authorList>
    </citation>
    <scope>IDENTIFICATION</scope>
</reference>
<dbReference type="GO" id="GO:0008441">
    <property type="term" value="F:3'(2'),5'-bisphosphate nucleotidase activity"/>
    <property type="evidence" value="ECO:0007669"/>
    <property type="project" value="UniProtKB-EC"/>
</dbReference>
<gene>
    <name evidence="23" type="primary">bpnt1</name>
</gene>
<sequence length="337" mass="36617">MSGSPAVVMRLVASAYSVAEKAGTIVRKVLHSGELGIVEKTGVNDLQTLADRLAQQSICASLSRRFPKITIIGEEELPDEEVQEDLIENGQAEEILQKTCPAEYSGLKEEELVVWVDPLDGTKEYTEASRCLHLRAVAQKPLKGSETSQPHSTALWLLDNVTVLIGIAYRGRAIAGVINQPFYNYQLGAGATLGRTMWGMPGLGAFGFQLQEVPGDRRIVTTTRSHSNKLVTDCVDAMEPHEVIRVGGAGNKIIQLVEGKASAYVFASPGCKKWDTCAPEAILHAVGGKLTDMHGNAYRYDAKVKHMNSAGVLGTLRNHEYYVCRVPQSVLQALKSD</sequence>
<dbReference type="InterPro" id="IPR000760">
    <property type="entry name" value="Inositol_monophosphatase-like"/>
</dbReference>
<keyword evidence="8 20" id="KW-0460">Magnesium</keyword>
<comment type="catalytic activity">
    <reaction evidence="14">
        <text>1D-myo-inositol 1,4-bisphosphate + H2O = 1D-myo-inositol 4-phosphate + phosphate</text>
        <dbReference type="Rhea" id="RHEA:15553"/>
        <dbReference type="ChEBI" id="CHEBI:15377"/>
        <dbReference type="ChEBI" id="CHEBI:43474"/>
        <dbReference type="ChEBI" id="CHEBI:58282"/>
        <dbReference type="ChEBI" id="CHEBI:58469"/>
        <dbReference type="EC" id="3.1.3.57"/>
    </reaction>
    <physiologicalReaction direction="left-to-right" evidence="14">
        <dbReference type="Rhea" id="RHEA:15554"/>
    </physiologicalReaction>
</comment>
<evidence type="ECO:0000313" key="22">
    <source>
        <dbReference type="Proteomes" id="UP000694891"/>
    </source>
</evidence>
<dbReference type="Ensembl" id="ENSSPAT00000018459.1">
    <property type="protein sequence ID" value="ENSSPAP00000018182.1"/>
    <property type="gene ID" value="ENSSPAG00000013710.1"/>
</dbReference>
<evidence type="ECO:0000256" key="14">
    <source>
        <dbReference type="ARBA" id="ARBA00044478"/>
    </source>
</evidence>